<dbReference type="SUPFAM" id="SSF54593">
    <property type="entry name" value="Glyoxalase/Bleomycin resistance protein/Dihydroxybiphenyl dioxygenase"/>
    <property type="match status" value="1"/>
</dbReference>
<dbReference type="Pfam" id="PF00903">
    <property type="entry name" value="Glyoxalase"/>
    <property type="match status" value="1"/>
</dbReference>
<accession>A0A8A7KC22</accession>
<dbReference type="GO" id="GO:0004462">
    <property type="term" value="F:lactoylglutathione lyase activity"/>
    <property type="evidence" value="ECO:0007669"/>
    <property type="project" value="TreeGrafter"/>
</dbReference>
<dbReference type="EMBL" id="CP046640">
    <property type="protein sequence ID" value="QTL97635.1"/>
    <property type="molecule type" value="Genomic_DNA"/>
</dbReference>
<keyword evidence="7" id="KW-1185">Reference proteome</keyword>
<reference evidence="6" key="1">
    <citation type="submission" date="2019-12" db="EMBL/GenBank/DDBJ databases">
        <authorList>
            <person name="zhang j."/>
            <person name="sun C.M."/>
        </authorList>
    </citation>
    <scope>NUCLEOTIDE SEQUENCE</scope>
    <source>
        <strain evidence="6">NS-1</strain>
    </source>
</reference>
<dbReference type="Proteomes" id="UP000665020">
    <property type="component" value="Chromosome"/>
</dbReference>
<dbReference type="GO" id="GO:0005737">
    <property type="term" value="C:cytoplasm"/>
    <property type="evidence" value="ECO:0007669"/>
    <property type="project" value="TreeGrafter"/>
</dbReference>
<dbReference type="InterPro" id="IPR029068">
    <property type="entry name" value="Glyas_Bleomycin-R_OHBP_Dase"/>
</dbReference>
<dbReference type="KEGG" id="ifn:GM661_06370"/>
<evidence type="ECO:0000259" key="5">
    <source>
        <dbReference type="PROSITE" id="PS51819"/>
    </source>
</evidence>
<dbReference type="InterPro" id="IPR004360">
    <property type="entry name" value="Glyas_Fos-R_dOase_dom"/>
</dbReference>
<dbReference type="PROSITE" id="PS51819">
    <property type="entry name" value="VOC"/>
    <property type="match status" value="1"/>
</dbReference>
<feature type="domain" description="VOC" evidence="5">
    <location>
        <begin position="4"/>
        <end position="124"/>
    </location>
</feature>
<keyword evidence="6" id="KW-0456">Lyase</keyword>
<gene>
    <name evidence="6" type="ORF">GM661_06370</name>
</gene>
<dbReference type="PANTHER" id="PTHR46036:SF5">
    <property type="entry name" value="LACTOYLGLUTATHIONE LYASE"/>
    <property type="match status" value="1"/>
</dbReference>
<dbReference type="InterPro" id="IPR037523">
    <property type="entry name" value="VOC_core"/>
</dbReference>
<dbReference type="AlphaFoldDB" id="A0A8A7KC22"/>
<protein>
    <recommendedName>
        <fullName evidence="2">Aldoketomutase</fullName>
    </recommendedName>
    <alternativeName>
        <fullName evidence="1">Ketone-aldehyde mutase</fullName>
    </alternativeName>
    <alternativeName>
        <fullName evidence="3">Methylglyoxalase</fullName>
    </alternativeName>
    <alternativeName>
        <fullName evidence="4">S-D-lactoylglutathione methylglyoxal lyase</fullName>
    </alternativeName>
</protein>
<evidence type="ECO:0000313" key="7">
    <source>
        <dbReference type="Proteomes" id="UP000665020"/>
    </source>
</evidence>
<evidence type="ECO:0000313" key="6">
    <source>
        <dbReference type="EMBL" id="QTL97635.1"/>
    </source>
</evidence>
<dbReference type="RefSeq" id="WP_230869257.1">
    <property type="nucleotide sequence ID" value="NZ_CP046640.1"/>
</dbReference>
<evidence type="ECO:0000256" key="3">
    <source>
        <dbReference type="ARBA" id="ARBA00032460"/>
    </source>
</evidence>
<dbReference type="PANTHER" id="PTHR46036">
    <property type="entry name" value="LACTOYLGLUTATHIONE LYASE"/>
    <property type="match status" value="1"/>
</dbReference>
<dbReference type="GO" id="GO:0019243">
    <property type="term" value="P:methylglyoxal catabolic process to D-lactate via S-lactoyl-glutathione"/>
    <property type="evidence" value="ECO:0007669"/>
    <property type="project" value="TreeGrafter"/>
</dbReference>
<name>A0A8A7KC22_9FIRM</name>
<dbReference type="Gene3D" id="3.10.180.10">
    <property type="entry name" value="2,3-Dihydroxybiphenyl 1,2-Dioxygenase, domain 1"/>
    <property type="match status" value="1"/>
</dbReference>
<proteinExistence type="predicted"/>
<evidence type="ECO:0000256" key="2">
    <source>
        <dbReference type="ARBA" id="ARBA00030892"/>
    </source>
</evidence>
<organism evidence="6 7">
    <name type="scientific">Iocasia fonsfrigidae</name>
    <dbReference type="NCBI Taxonomy" id="2682810"/>
    <lineage>
        <taxon>Bacteria</taxon>
        <taxon>Bacillati</taxon>
        <taxon>Bacillota</taxon>
        <taxon>Clostridia</taxon>
        <taxon>Halanaerobiales</taxon>
        <taxon>Halanaerobiaceae</taxon>
        <taxon>Iocasia</taxon>
    </lineage>
</organism>
<sequence>MDYKFVHSCIRVMDLEASIEFYQNALGLKESRRKEFSDFTLVYLKADEGDFELELTYNHDQKEPYIIGNGYSHIALTVDDLQKSYKKHQDMGYKVGEITSLSEGSNAYYFISDPDGYDIEIIQG</sequence>
<evidence type="ECO:0000256" key="1">
    <source>
        <dbReference type="ARBA" id="ARBA00030291"/>
    </source>
</evidence>
<evidence type="ECO:0000256" key="4">
    <source>
        <dbReference type="ARBA" id="ARBA00033298"/>
    </source>
</evidence>